<sequence length="84" mass="9631">LWKKPISSRPDPKDAPDWKLCADESSFMRDGKQIIGYAVTSTNKVTREKALPSNVSSQRADYINERSRTEQSHSERKKTGNYSR</sequence>
<comment type="caution">
    <text evidence="2">The sequence shown here is derived from an EMBL/GenBank/DDBJ whole genome shotgun (WGS) entry which is preliminary data.</text>
</comment>
<evidence type="ECO:0000313" key="3">
    <source>
        <dbReference type="Proteomes" id="UP000796761"/>
    </source>
</evidence>
<organism evidence="2 3">
    <name type="scientific">Zosterops borbonicus</name>
    <dbReference type="NCBI Taxonomy" id="364589"/>
    <lineage>
        <taxon>Eukaryota</taxon>
        <taxon>Metazoa</taxon>
        <taxon>Chordata</taxon>
        <taxon>Craniata</taxon>
        <taxon>Vertebrata</taxon>
        <taxon>Euteleostomi</taxon>
        <taxon>Archelosauria</taxon>
        <taxon>Archosauria</taxon>
        <taxon>Dinosauria</taxon>
        <taxon>Saurischia</taxon>
        <taxon>Theropoda</taxon>
        <taxon>Coelurosauria</taxon>
        <taxon>Aves</taxon>
        <taxon>Neognathae</taxon>
        <taxon>Neoaves</taxon>
        <taxon>Telluraves</taxon>
        <taxon>Australaves</taxon>
        <taxon>Passeriformes</taxon>
        <taxon>Sylvioidea</taxon>
        <taxon>Zosteropidae</taxon>
        <taxon>Zosterops</taxon>
    </lineage>
</organism>
<reference evidence="2" key="1">
    <citation type="submission" date="2019-04" db="EMBL/GenBank/DDBJ databases">
        <title>Genome assembly of Zosterops borbonicus 15179.</title>
        <authorList>
            <person name="Leroy T."/>
            <person name="Anselmetti Y."/>
            <person name="Tilak M.-K."/>
            <person name="Nabholz B."/>
        </authorList>
    </citation>
    <scope>NUCLEOTIDE SEQUENCE</scope>
    <source>
        <strain evidence="2">HGM_15179</strain>
        <tissue evidence="2">Muscle</tissue>
    </source>
</reference>
<feature type="compositionally biased region" description="Basic and acidic residues" evidence="1">
    <location>
        <begin position="62"/>
        <end position="78"/>
    </location>
</feature>
<keyword evidence="3" id="KW-1185">Reference proteome</keyword>
<evidence type="ECO:0000313" key="2">
    <source>
        <dbReference type="EMBL" id="TRZ08996.1"/>
    </source>
</evidence>
<gene>
    <name evidence="2" type="ORF">HGM15179_018107</name>
</gene>
<protein>
    <submittedName>
        <fullName evidence="2">Uncharacterized protein</fullName>
    </submittedName>
</protein>
<accession>A0A8K1FZM0</accession>
<dbReference type="Proteomes" id="UP000796761">
    <property type="component" value="Unassembled WGS sequence"/>
</dbReference>
<feature type="non-terminal residue" evidence="2">
    <location>
        <position position="1"/>
    </location>
</feature>
<evidence type="ECO:0000256" key="1">
    <source>
        <dbReference type="SAM" id="MobiDB-lite"/>
    </source>
</evidence>
<dbReference type="EMBL" id="SWJQ01001179">
    <property type="protein sequence ID" value="TRZ08996.1"/>
    <property type="molecule type" value="Genomic_DNA"/>
</dbReference>
<feature type="region of interest" description="Disordered" evidence="1">
    <location>
        <begin position="49"/>
        <end position="84"/>
    </location>
</feature>
<proteinExistence type="predicted"/>
<dbReference type="AlphaFoldDB" id="A0A8K1FZM0"/>
<name>A0A8K1FZM0_9PASS</name>